<dbReference type="PANTHER" id="PTHR30137:SF8">
    <property type="entry name" value="BLR5498 PROTEIN"/>
    <property type="match status" value="1"/>
</dbReference>
<evidence type="ECO:0000259" key="3">
    <source>
        <dbReference type="Pfam" id="PF00296"/>
    </source>
</evidence>
<keyword evidence="5" id="KW-1185">Reference proteome</keyword>
<dbReference type="EMBL" id="JBHUEQ010000015">
    <property type="protein sequence ID" value="MFD1745546.1"/>
    <property type="molecule type" value="Genomic_DNA"/>
</dbReference>
<protein>
    <submittedName>
        <fullName evidence="4">LLM class flavin-dependent oxidoreductase</fullName>
    </submittedName>
</protein>
<dbReference type="PANTHER" id="PTHR30137">
    <property type="entry name" value="LUCIFERASE-LIKE MONOOXYGENASE"/>
    <property type="match status" value="1"/>
</dbReference>
<dbReference type="SUPFAM" id="SSF51679">
    <property type="entry name" value="Bacterial luciferase-like"/>
    <property type="match status" value="1"/>
</dbReference>
<dbReference type="RefSeq" id="WP_377399413.1">
    <property type="nucleotide sequence ID" value="NZ_JBHUEQ010000015.1"/>
</dbReference>
<organism evidence="4 5">
    <name type="scientific">Rhizobium helianthi</name>
    <dbReference type="NCBI Taxonomy" id="1132695"/>
    <lineage>
        <taxon>Bacteria</taxon>
        <taxon>Pseudomonadati</taxon>
        <taxon>Pseudomonadota</taxon>
        <taxon>Alphaproteobacteria</taxon>
        <taxon>Hyphomicrobiales</taxon>
        <taxon>Rhizobiaceae</taxon>
        <taxon>Rhizobium/Agrobacterium group</taxon>
        <taxon>Rhizobium</taxon>
    </lineage>
</organism>
<keyword evidence="2" id="KW-0503">Monooxygenase</keyword>
<feature type="domain" description="Luciferase-like" evidence="3">
    <location>
        <begin position="1"/>
        <end position="326"/>
    </location>
</feature>
<gene>
    <name evidence="4" type="ORF">ACFSE1_08755</name>
</gene>
<reference evidence="5" key="1">
    <citation type="journal article" date="2019" name="Int. J. Syst. Evol. Microbiol.">
        <title>The Global Catalogue of Microorganisms (GCM) 10K type strain sequencing project: providing services to taxonomists for standard genome sequencing and annotation.</title>
        <authorList>
            <consortium name="The Broad Institute Genomics Platform"/>
            <consortium name="The Broad Institute Genome Sequencing Center for Infectious Disease"/>
            <person name="Wu L."/>
            <person name="Ma J."/>
        </authorList>
    </citation>
    <scope>NUCLEOTIDE SEQUENCE [LARGE SCALE GENOMIC DNA]</scope>
    <source>
        <strain evidence="5">CG52</strain>
    </source>
</reference>
<dbReference type="InterPro" id="IPR011251">
    <property type="entry name" value="Luciferase-like_dom"/>
</dbReference>
<keyword evidence="1" id="KW-0560">Oxidoreductase</keyword>
<proteinExistence type="predicted"/>
<sequence length="358" mass="40557">MKFSLFYEMQIADPTRATEQDMFQQAVKQAVLAEKLGYHCIWNVEHHGLYEYSHSSAPEVFLTYVAAKTSTIRLGHGVTLTPRSFNHPIRVAERVATLDILSNGRVNWASGKSSSIVEGPLFEIERKDLSPQWHEALHMVPQMWKDAPFSWQSDYFNIPPTQIHPKPMQQPTPPVFVSGVQPEAIQNAATLGVGVLCFTSSDKKTLADKIQLYRDTIAKAQPEHWRKNDHFALAALTCVLDDDLEACRHGYKGVRFFRDSLGQYYGTEKPPQPGTLNIPRSDLSNAEVETWQRQRFETDKILEAIIGDPAIAREKVQILADLGVDELILVMQLGTIPQDVIERSIICFAEKVMNHFRD</sequence>
<dbReference type="CDD" id="cd00347">
    <property type="entry name" value="Flavin_utilizing_monoxygenases"/>
    <property type="match status" value="1"/>
</dbReference>
<dbReference type="Proteomes" id="UP001597322">
    <property type="component" value="Unassembled WGS sequence"/>
</dbReference>
<evidence type="ECO:0000313" key="4">
    <source>
        <dbReference type="EMBL" id="MFD1745546.1"/>
    </source>
</evidence>
<dbReference type="Gene3D" id="3.20.20.30">
    <property type="entry name" value="Luciferase-like domain"/>
    <property type="match status" value="1"/>
</dbReference>
<name>A0ABW4M4I6_9HYPH</name>
<evidence type="ECO:0000313" key="5">
    <source>
        <dbReference type="Proteomes" id="UP001597322"/>
    </source>
</evidence>
<evidence type="ECO:0000256" key="1">
    <source>
        <dbReference type="ARBA" id="ARBA00023002"/>
    </source>
</evidence>
<comment type="caution">
    <text evidence="4">The sequence shown here is derived from an EMBL/GenBank/DDBJ whole genome shotgun (WGS) entry which is preliminary data.</text>
</comment>
<evidence type="ECO:0000256" key="2">
    <source>
        <dbReference type="ARBA" id="ARBA00023033"/>
    </source>
</evidence>
<accession>A0ABW4M4I6</accession>
<dbReference type="InterPro" id="IPR050766">
    <property type="entry name" value="Bact_Lucif_Oxidored"/>
</dbReference>
<dbReference type="Pfam" id="PF00296">
    <property type="entry name" value="Bac_luciferase"/>
    <property type="match status" value="1"/>
</dbReference>
<dbReference type="InterPro" id="IPR036661">
    <property type="entry name" value="Luciferase-like_sf"/>
</dbReference>